<evidence type="ECO:0000313" key="2">
    <source>
        <dbReference type="Proteomes" id="UP000652761"/>
    </source>
</evidence>
<keyword evidence="2" id="KW-1185">Reference proteome</keyword>
<dbReference type="AlphaFoldDB" id="A0A843W7M2"/>
<name>A0A843W7M2_COLES</name>
<proteinExistence type="predicted"/>
<sequence length="83" mass="8505">MGVFGSLDSGKPARCCFLSSFCSSGASEKTDDPDLISLQPKETIEPSILLTPLPTLLDPVINKTRSAASHATSPSDGSAPAGL</sequence>
<gene>
    <name evidence="1" type="ORF">Taro_039908</name>
</gene>
<reference evidence="1" key="1">
    <citation type="submission" date="2017-07" db="EMBL/GenBank/DDBJ databases">
        <title>Taro Niue Genome Assembly and Annotation.</title>
        <authorList>
            <person name="Atibalentja N."/>
            <person name="Keating K."/>
            <person name="Fields C.J."/>
        </authorList>
    </citation>
    <scope>NUCLEOTIDE SEQUENCE</scope>
    <source>
        <strain evidence="1">Niue_2</strain>
        <tissue evidence="1">Leaf</tissue>
    </source>
</reference>
<dbReference type="Proteomes" id="UP000652761">
    <property type="component" value="Unassembled WGS sequence"/>
</dbReference>
<evidence type="ECO:0000313" key="1">
    <source>
        <dbReference type="EMBL" id="MQM07073.1"/>
    </source>
</evidence>
<comment type="caution">
    <text evidence="1">The sequence shown here is derived from an EMBL/GenBank/DDBJ whole genome shotgun (WGS) entry which is preliminary data.</text>
</comment>
<dbReference type="EMBL" id="NMUH01003782">
    <property type="protein sequence ID" value="MQM07073.1"/>
    <property type="molecule type" value="Genomic_DNA"/>
</dbReference>
<organism evidence="1 2">
    <name type="scientific">Colocasia esculenta</name>
    <name type="common">Wild taro</name>
    <name type="synonym">Arum esculentum</name>
    <dbReference type="NCBI Taxonomy" id="4460"/>
    <lineage>
        <taxon>Eukaryota</taxon>
        <taxon>Viridiplantae</taxon>
        <taxon>Streptophyta</taxon>
        <taxon>Embryophyta</taxon>
        <taxon>Tracheophyta</taxon>
        <taxon>Spermatophyta</taxon>
        <taxon>Magnoliopsida</taxon>
        <taxon>Liliopsida</taxon>
        <taxon>Araceae</taxon>
        <taxon>Aroideae</taxon>
        <taxon>Colocasieae</taxon>
        <taxon>Colocasia</taxon>
    </lineage>
</organism>
<accession>A0A843W7M2</accession>
<protein>
    <submittedName>
        <fullName evidence="1">Uncharacterized protein</fullName>
    </submittedName>
</protein>